<organism evidence="1 2">
    <name type="scientific">Ceratocystis lukuohia</name>
    <dbReference type="NCBI Taxonomy" id="2019550"/>
    <lineage>
        <taxon>Eukaryota</taxon>
        <taxon>Fungi</taxon>
        <taxon>Dikarya</taxon>
        <taxon>Ascomycota</taxon>
        <taxon>Pezizomycotina</taxon>
        <taxon>Sordariomycetes</taxon>
        <taxon>Hypocreomycetidae</taxon>
        <taxon>Microascales</taxon>
        <taxon>Ceratocystidaceae</taxon>
        <taxon>Ceratocystis</taxon>
    </lineage>
</organism>
<sequence>MVNRLPAGRDALPVGKHWAPDFAKRQLDLKTRFHRIYGYERAKYADPIIIHGRFRPVKNTNVKHGINLAHIYNFSKFGFMMGAIAGGLAIIGTERRGKANSVQCKSQEWVIAIQAINAEGYVVAPFIVTAGRRL</sequence>
<dbReference type="RefSeq" id="XP_070855795.1">
    <property type="nucleotide sequence ID" value="XM_071001699.1"/>
</dbReference>
<name>A0ABR4M8P0_9PEZI</name>
<comment type="caution">
    <text evidence="1">The sequence shown here is derived from an EMBL/GenBank/DDBJ whole genome shotgun (WGS) entry which is preliminary data.</text>
</comment>
<keyword evidence="2" id="KW-1185">Reference proteome</keyword>
<protein>
    <submittedName>
        <fullName evidence="1">Uncharacterized protein</fullName>
    </submittedName>
</protein>
<dbReference type="Proteomes" id="UP001610728">
    <property type="component" value="Unassembled WGS sequence"/>
</dbReference>
<reference evidence="1 2" key="1">
    <citation type="submission" date="2020-05" db="EMBL/GenBank/DDBJ databases">
        <title>Ceratocystis lukuohia genome.</title>
        <authorList>
            <person name="Harrington T.C."/>
            <person name="Kim K."/>
            <person name="Mayers C.G."/>
        </authorList>
    </citation>
    <scope>NUCLEOTIDE SEQUENCE [LARGE SCALE GENOMIC DNA]</scope>
    <source>
        <strain evidence="1 2">C4212</strain>
    </source>
</reference>
<proteinExistence type="predicted"/>
<dbReference type="EMBL" id="JABSNW010000010">
    <property type="protein sequence ID" value="KAL2884614.1"/>
    <property type="molecule type" value="Genomic_DNA"/>
</dbReference>
<evidence type="ECO:0000313" key="1">
    <source>
        <dbReference type="EMBL" id="KAL2884614.1"/>
    </source>
</evidence>
<accession>A0ABR4M8P0</accession>
<gene>
    <name evidence="1" type="ORF">HOO65_100018</name>
</gene>
<evidence type="ECO:0000313" key="2">
    <source>
        <dbReference type="Proteomes" id="UP001610728"/>
    </source>
</evidence>
<dbReference type="GeneID" id="98121587"/>